<keyword evidence="1" id="KW-0378">Hydrolase</keyword>
<feature type="compositionally biased region" description="Basic and acidic residues" evidence="2">
    <location>
        <begin position="1"/>
        <end position="10"/>
    </location>
</feature>
<dbReference type="OMA" id="QVLMYPW"/>
<dbReference type="InterPro" id="IPR029058">
    <property type="entry name" value="AB_hydrolase_fold"/>
</dbReference>
<feature type="region of interest" description="Disordered" evidence="2">
    <location>
        <begin position="1"/>
        <end position="27"/>
    </location>
</feature>
<dbReference type="InterPro" id="IPR050300">
    <property type="entry name" value="GDXG_lipolytic_enzyme"/>
</dbReference>
<keyword evidence="5" id="KW-1185">Reference proteome</keyword>
<dbReference type="GO" id="GO:0072330">
    <property type="term" value="P:monocarboxylic acid biosynthetic process"/>
    <property type="evidence" value="ECO:0007669"/>
    <property type="project" value="UniProtKB-ARBA"/>
</dbReference>
<dbReference type="InterPro" id="IPR013094">
    <property type="entry name" value="AB_hydrolase_3"/>
</dbReference>
<dbReference type="GO" id="GO:0016787">
    <property type="term" value="F:hydrolase activity"/>
    <property type="evidence" value="ECO:0007669"/>
    <property type="project" value="UniProtKB-KW"/>
</dbReference>
<dbReference type="GO" id="GO:0017000">
    <property type="term" value="P:antibiotic biosynthetic process"/>
    <property type="evidence" value="ECO:0007669"/>
    <property type="project" value="UniProtKB-ARBA"/>
</dbReference>
<feature type="domain" description="Alpha/beta hydrolase fold-3" evidence="3">
    <location>
        <begin position="89"/>
        <end position="294"/>
    </location>
</feature>
<dbReference type="EMBL" id="MDYL01000012">
    <property type="protein sequence ID" value="OQD74165.1"/>
    <property type="molecule type" value="Genomic_DNA"/>
</dbReference>
<reference evidence="5" key="1">
    <citation type="journal article" date="2017" name="Nat. Microbiol.">
        <title>Global analysis of biosynthetic gene clusters reveals vast potential of secondary metabolite production in Penicillium species.</title>
        <authorList>
            <person name="Nielsen J.C."/>
            <person name="Grijseels S."/>
            <person name="Prigent S."/>
            <person name="Ji B."/>
            <person name="Dainat J."/>
            <person name="Nielsen K.F."/>
            <person name="Frisvad J.C."/>
            <person name="Workman M."/>
            <person name="Nielsen J."/>
        </authorList>
    </citation>
    <scope>NUCLEOTIDE SEQUENCE [LARGE SCALE GENOMIC DNA]</scope>
    <source>
        <strain evidence="5">IBT 11843</strain>
    </source>
</reference>
<proteinExistence type="predicted"/>
<dbReference type="OrthoDB" id="433474at2759"/>
<gene>
    <name evidence="4" type="ORF">PENDEC_c012G02290</name>
</gene>
<dbReference type="AlphaFoldDB" id="A0A1V6PB05"/>
<evidence type="ECO:0000256" key="2">
    <source>
        <dbReference type="SAM" id="MobiDB-lite"/>
    </source>
</evidence>
<dbReference type="Gene3D" id="3.40.50.1820">
    <property type="entry name" value="alpha/beta hydrolase"/>
    <property type="match status" value="1"/>
</dbReference>
<dbReference type="STRING" id="69771.A0A1V6PB05"/>
<dbReference type="Pfam" id="PF07859">
    <property type="entry name" value="Abhydrolase_3"/>
    <property type="match status" value="1"/>
</dbReference>
<organism evidence="4 5">
    <name type="scientific">Penicillium decumbens</name>
    <dbReference type="NCBI Taxonomy" id="69771"/>
    <lineage>
        <taxon>Eukaryota</taxon>
        <taxon>Fungi</taxon>
        <taxon>Dikarya</taxon>
        <taxon>Ascomycota</taxon>
        <taxon>Pezizomycotina</taxon>
        <taxon>Eurotiomycetes</taxon>
        <taxon>Eurotiomycetidae</taxon>
        <taxon>Eurotiales</taxon>
        <taxon>Aspergillaceae</taxon>
        <taxon>Penicillium</taxon>
    </lineage>
</organism>
<comment type="caution">
    <text evidence="4">The sequence shown here is derived from an EMBL/GenBank/DDBJ whole genome shotgun (WGS) entry which is preliminary data.</text>
</comment>
<evidence type="ECO:0000313" key="4">
    <source>
        <dbReference type="EMBL" id="OQD74165.1"/>
    </source>
</evidence>
<dbReference type="Proteomes" id="UP000191522">
    <property type="component" value="Unassembled WGS sequence"/>
</dbReference>
<dbReference type="PANTHER" id="PTHR48081:SF8">
    <property type="entry name" value="ALPHA_BETA HYDROLASE FOLD-3 DOMAIN-CONTAINING PROTEIN-RELATED"/>
    <property type="match status" value="1"/>
</dbReference>
<dbReference type="PANTHER" id="PTHR48081">
    <property type="entry name" value="AB HYDROLASE SUPERFAMILY PROTEIN C4A8.06C"/>
    <property type="match status" value="1"/>
</dbReference>
<evidence type="ECO:0000259" key="3">
    <source>
        <dbReference type="Pfam" id="PF07859"/>
    </source>
</evidence>
<dbReference type="SUPFAM" id="SSF53474">
    <property type="entry name" value="alpha/beta-Hydrolases"/>
    <property type="match status" value="1"/>
</dbReference>
<protein>
    <recommendedName>
        <fullName evidence="3">Alpha/beta hydrolase fold-3 domain-containing protein</fullName>
    </recommendedName>
</protein>
<evidence type="ECO:0000256" key="1">
    <source>
        <dbReference type="ARBA" id="ARBA00022801"/>
    </source>
</evidence>
<name>A0A1V6PB05_PENDC</name>
<evidence type="ECO:0000313" key="5">
    <source>
        <dbReference type="Proteomes" id="UP000191522"/>
    </source>
</evidence>
<sequence>MSPDLRRPPFDPDLAEAQKGFPKNTEIKTPEDIAARRIALNFSVEDILRGKEDTIHHEERDIPGPAGSLKASIFRPKAQQKPGHQAPGILHLHSGGHCSGNRFIGLQGVLDWVEEFGAVLVSAEYRLTPEHPQPAQVEDSYAGLVWLGENAQELGVNPDQIIVCGCSSGGNLAAGVVLLARDRSGPKIRGQILMAPWLDDSNSTSSIQQFGDLFPWTRSNNIDGSNYALGVNREHATIYTVPSRAKDLSGLPPTFVDTGDCDIFRDEDIDYASTLWKGGVSTELHVWPGCWHGFDVFVPDAPISRRARSARSAWLRRLLSSE</sequence>
<accession>A0A1V6PB05</accession>